<gene>
    <name evidence="2" type="ORF">MSAN_01094900</name>
</gene>
<reference evidence="2" key="1">
    <citation type="submission" date="2020-05" db="EMBL/GenBank/DDBJ databases">
        <title>Mycena genomes resolve the evolution of fungal bioluminescence.</title>
        <authorList>
            <person name="Tsai I.J."/>
        </authorList>
    </citation>
    <scope>NUCLEOTIDE SEQUENCE</scope>
    <source>
        <strain evidence="2">160909Yilan</strain>
    </source>
</reference>
<evidence type="ECO:0000313" key="3">
    <source>
        <dbReference type="Proteomes" id="UP000623467"/>
    </source>
</evidence>
<dbReference type="EMBL" id="JACAZH010000007">
    <property type="protein sequence ID" value="KAF7364346.1"/>
    <property type="molecule type" value="Genomic_DNA"/>
</dbReference>
<accession>A0A8H7DA66</accession>
<feature type="signal peptide" evidence="1">
    <location>
        <begin position="1"/>
        <end position="18"/>
    </location>
</feature>
<protein>
    <submittedName>
        <fullName evidence="2">Glycopeptide</fullName>
    </submittedName>
</protein>
<proteinExistence type="predicted"/>
<organism evidence="2 3">
    <name type="scientific">Mycena sanguinolenta</name>
    <dbReference type="NCBI Taxonomy" id="230812"/>
    <lineage>
        <taxon>Eukaryota</taxon>
        <taxon>Fungi</taxon>
        <taxon>Dikarya</taxon>
        <taxon>Basidiomycota</taxon>
        <taxon>Agaricomycotina</taxon>
        <taxon>Agaricomycetes</taxon>
        <taxon>Agaricomycetidae</taxon>
        <taxon>Agaricales</taxon>
        <taxon>Marasmiineae</taxon>
        <taxon>Mycenaceae</taxon>
        <taxon>Mycena</taxon>
    </lineage>
</organism>
<dbReference type="AlphaFoldDB" id="A0A8H7DA66"/>
<sequence>MLFRNALVILAGIAGVFAETHTITFTNDCPDPDIQIPTLMQGNTILSNGTQPFTIDGPLVGAIAFLQTGRCGGFGGLPGNGCGIIETTLVNPSTAGANSSTDINVAFPFPFNVVLSFEYFNGCDGIGANCTNDACPASQVPVSCNADDVNLAISFCALNLTLPDIDL</sequence>
<feature type="chain" id="PRO_5034172870" evidence="1">
    <location>
        <begin position="19"/>
        <end position="167"/>
    </location>
</feature>
<dbReference type="Proteomes" id="UP000623467">
    <property type="component" value="Unassembled WGS sequence"/>
</dbReference>
<dbReference type="OrthoDB" id="3342934at2759"/>
<comment type="caution">
    <text evidence="2">The sequence shown here is derived from an EMBL/GenBank/DDBJ whole genome shotgun (WGS) entry which is preliminary data.</text>
</comment>
<evidence type="ECO:0000256" key="1">
    <source>
        <dbReference type="SAM" id="SignalP"/>
    </source>
</evidence>
<name>A0A8H7DA66_9AGAR</name>
<evidence type="ECO:0000313" key="2">
    <source>
        <dbReference type="EMBL" id="KAF7364346.1"/>
    </source>
</evidence>
<keyword evidence="1" id="KW-0732">Signal</keyword>
<keyword evidence="3" id="KW-1185">Reference proteome</keyword>